<name>A0A7L7S8S7_ARADI</name>
<keyword evidence="15 21" id="KW-0496">Mitochondrion</keyword>
<feature type="transmembrane region" description="Helical" evidence="19">
    <location>
        <begin position="300"/>
        <end position="319"/>
    </location>
</feature>
<evidence type="ECO:0000256" key="19">
    <source>
        <dbReference type="SAM" id="Phobius"/>
    </source>
</evidence>
<feature type="transmembrane region" description="Helical" evidence="19">
    <location>
        <begin position="6"/>
        <end position="33"/>
    </location>
</feature>
<gene>
    <name evidence="21" type="primary">ND2</name>
</gene>
<keyword evidence="8 19" id="KW-0812">Transmembrane</keyword>
<accession>A0A7L7S8S7</accession>
<protein>
    <recommendedName>
        <fullName evidence="5">NADH-ubiquinone oxidoreductase chain 2</fullName>
        <ecNumber evidence="4">7.1.1.2</ecNumber>
    </recommendedName>
    <alternativeName>
        <fullName evidence="17">NADH dehydrogenase subunit 2</fullName>
    </alternativeName>
</protein>
<evidence type="ECO:0000256" key="8">
    <source>
        <dbReference type="ARBA" id="ARBA00022692"/>
    </source>
</evidence>
<dbReference type="EMBL" id="MT862433">
    <property type="protein sequence ID" value="QNV12134.1"/>
    <property type="molecule type" value="Genomic_DNA"/>
</dbReference>
<feature type="transmembrane region" description="Helical" evidence="19">
    <location>
        <begin position="108"/>
        <end position="128"/>
    </location>
</feature>
<evidence type="ECO:0000256" key="13">
    <source>
        <dbReference type="ARBA" id="ARBA00023027"/>
    </source>
</evidence>
<feature type="transmembrane region" description="Helical" evidence="19">
    <location>
        <begin position="134"/>
        <end position="152"/>
    </location>
</feature>
<evidence type="ECO:0000256" key="5">
    <source>
        <dbReference type="ARBA" id="ARBA00021008"/>
    </source>
</evidence>
<evidence type="ECO:0000256" key="7">
    <source>
        <dbReference type="ARBA" id="ARBA00022660"/>
    </source>
</evidence>
<evidence type="ECO:0000256" key="15">
    <source>
        <dbReference type="ARBA" id="ARBA00023128"/>
    </source>
</evidence>
<keyword evidence="9" id="KW-0999">Mitochondrion inner membrane</keyword>
<evidence type="ECO:0000256" key="16">
    <source>
        <dbReference type="ARBA" id="ARBA00023136"/>
    </source>
</evidence>
<dbReference type="GO" id="GO:0008137">
    <property type="term" value="F:NADH dehydrogenase (ubiquinone) activity"/>
    <property type="evidence" value="ECO:0007669"/>
    <property type="project" value="UniProtKB-EC"/>
</dbReference>
<dbReference type="EC" id="7.1.1.2" evidence="4"/>
<evidence type="ECO:0000256" key="10">
    <source>
        <dbReference type="ARBA" id="ARBA00022967"/>
    </source>
</evidence>
<evidence type="ECO:0000256" key="17">
    <source>
        <dbReference type="ARBA" id="ARBA00031028"/>
    </source>
</evidence>
<dbReference type="GO" id="GO:0006120">
    <property type="term" value="P:mitochondrial electron transport, NADH to ubiquinone"/>
    <property type="evidence" value="ECO:0007669"/>
    <property type="project" value="TreeGrafter"/>
</dbReference>
<evidence type="ECO:0000256" key="1">
    <source>
        <dbReference type="ARBA" id="ARBA00003257"/>
    </source>
</evidence>
<dbReference type="GO" id="GO:0005743">
    <property type="term" value="C:mitochondrial inner membrane"/>
    <property type="evidence" value="ECO:0007669"/>
    <property type="project" value="UniProtKB-SubCell"/>
</dbReference>
<reference evidence="21" key="1">
    <citation type="submission" date="2020-08" db="EMBL/GenBank/DDBJ databases">
        <title>DNAmark Project.</title>
        <authorList>
            <person name="Leerhoei F."/>
        </authorList>
    </citation>
    <scope>NUCLEOTIDE SEQUENCE</scope>
    <source>
        <strain evidence="21">DM578</strain>
    </source>
</reference>
<feature type="transmembrane region" description="Helical" evidence="19">
    <location>
        <begin position="173"/>
        <end position="199"/>
    </location>
</feature>
<geneLocation type="mitochondrion" evidence="21"/>
<keyword evidence="6" id="KW-0813">Transport</keyword>
<comment type="function">
    <text evidence="1">Core subunit of the mitochondrial membrane respiratory chain NADH dehydrogenase (Complex I) that is believed to belong to the minimal assembly required for catalysis. Complex I functions in the transfer of electrons from NADH to the respiratory chain. The immediate electron acceptor for the enzyme is believed to be ubiquinone.</text>
</comment>
<comment type="catalytic activity">
    <reaction evidence="18">
        <text>a ubiquinone + NADH + 5 H(+)(in) = a ubiquinol + NAD(+) + 4 H(+)(out)</text>
        <dbReference type="Rhea" id="RHEA:29091"/>
        <dbReference type="Rhea" id="RHEA-COMP:9565"/>
        <dbReference type="Rhea" id="RHEA-COMP:9566"/>
        <dbReference type="ChEBI" id="CHEBI:15378"/>
        <dbReference type="ChEBI" id="CHEBI:16389"/>
        <dbReference type="ChEBI" id="CHEBI:17976"/>
        <dbReference type="ChEBI" id="CHEBI:57540"/>
        <dbReference type="ChEBI" id="CHEBI:57945"/>
        <dbReference type="EC" id="7.1.1.2"/>
    </reaction>
</comment>
<dbReference type="Pfam" id="PF00361">
    <property type="entry name" value="Proton_antipo_M"/>
    <property type="match status" value="1"/>
</dbReference>
<evidence type="ECO:0000259" key="20">
    <source>
        <dbReference type="Pfam" id="PF00361"/>
    </source>
</evidence>
<organism evidence="21">
    <name type="scientific">Araneus diadematus</name>
    <name type="common">European garden spider</name>
    <name type="synonym">Cross spider</name>
    <dbReference type="NCBI Taxonomy" id="45920"/>
    <lineage>
        <taxon>Eukaryota</taxon>
        <taxon>Metazoa</taxon>
        <taxon>Ecdysozoa</taxon>
        <taxon>Arthropoda</taxon>
        <taxon>Chelicerata</taxon>
        <taxon>Arachnida</taxon>
        <taxon>Araneae</taxon>
        <taxon>Araneomorphae</taxon>
        <taxon>Entelegynae</taxon>
        <taxon>Araneoidea</taxon>
        <taxon>Araneidae</taxon>
        <taxon>Araneus</taxon>
    </lineage>
</organism>
<sequence length="321" mass="37562">MLAQSVGVFFVFYLISILFTLSCNEWFLIWVGLEINMMSFIALVYDRSSGGVEVCLKYFFIQSIGSGILMMMFYTEFDWFEIISLLVLSYKMGGGPFFFWFPSICENLGWGCCFILMTVQKILPLLLISFLVSMFLWMIILSSIVAGAIGSMNQKKMKRLMAFSSVHHIGWILFGNFLGGLMWMIYLLMYSLMIMGIMWGLWKDKILDVGMLGKVSSKWSFVLGMLSMGGMPPMLGFYMKWWLFYYLLNWDFSLLIFMVIMSVLMFYVYLRVVYGLIMGSVETWSWMNNLENKKFFSLELFYMMGINIGVVFWMIMYNIKM</sequence>
<evidence type="ECO:0000256" key="12">
    <source>
        <dbReference type="ARBA" id="ARBA00022989"/>
    </source>
</evidence>
<keyword evidence="16 19" id="KW-0472">Membrane</keyword>
<dbReference type="InterPro" id="IPR050175">
    <property type="entry name" value="Complex_I_Subunit_2"/>
</dbReference>
<evidence type="ECO:0000256" key="3">
    <source>
        <dbReference type="ARBA" id="ARBA00007012"/>
    </source>
</evidence>
<evidence type="ECO:0000256" key="9">
    <source>
        <dbReference type="ARBA" id="ARBA00022792"/>
    </source>
</evidence>
<feature type="transmembrane region" description="Helical" evidence="19">
    <location>
        <begin position="54"/>
        <end position="73"/>
    </location>
</feature>
<keyword evidence="11" id="KW-0249">Electron transport</keyword>
<feature type="transmembrane region" description="Helical" evidence="19">
    <location>
        <begin position="219"/>
        <end position="238"/>
    </location>
</feature>
<evidence type="ECO:0000256" key="4">
    <source>
        <dbReference type="ARBA" id="ARBA00012944"/>
    </source>
</evidence>
<keyword evidence="7" id="KW-0679">Respiratory chain</keyword>
<dbReference type="AlphaFoldDB" id="A0A7L7S8S7"/>
<feature type="transmembrane region" description="Helical" evidence="19">
    <location>
        <begin position="250"/>
        <end position="270"/>
    </location>
</feature>
<dbReference type="PANTHER" id="PTHR46552">
    <property type="entry name" value="NADH-UBIQUINONE OXIDOREDUCTASE CHAIN 2"/>
    <property type="match status" value="1"/>
</dbReference>
<proteinExistence type="inferred from homology"/>
<keyword evidence="14" id="KW-0830">Ubiquinone</keyword>
<keyword evidence="13" id="KW-0520">NAD</keyword>
<dbReference type="PANTHER" id="PTHR46552:SF1">
    <property type="entry name" value="NADH-UBIQUINONE OXIDOREDUCTASE CHAIN 2"/>
    <property type="match status" value="1"/>
</dbReference>
<comment type="similarity">
    <text evidence="3">Belongs to the complex I subunit 2 family.</text>
</comment>
<feature type="domain" description="NADH:quinone oxidoreductase/Mrp antiporter transmembrane" evidence="20">
    <location>
        <begin position="82"/>
        <end position="264"/>
    </location>
</feature>
<comment type="subcellular location">
    <subcellularLocation>
        <location evidence="2">Mitochondrion inner membrane</location>
        <topology evidence="2">Multi-pass membrane protein</topology>
    </subcellularLocation>
</comment>
<evidence type="ECO:0000256" key="11">
    <source>
        <dbReference type="ARBA" id="ARBA00022982"/>
    </source>
</evidence>
<dbReference type="InterPro" id="IPR001750">
    <property type="entry name" value="ND/Mrp_TM"/>
</dbReference>
<keyword evidence="12 19" id="KW-1133">Transmembrane helix</keyword>
<evidence type="ECO:0000256" key="2">
    <source>
        <dbReference type="ARBA" id="ARBA00004448"/>
    </source>
</evidence>
<keyword evidence="10" id="KW-1278">Translocase</keyword>
<evidence type="ECO:0000256" key="6">
    <source>
        <dbReference type="ARBA" id="ARBA00022448"/>
    </source>
</evidence>
<evidence type="ECO:0000313" key="21">
    <source>
        <dbReference type="EMBL" id="QNV12134.1"/>
    </source>
</evidence>
<evidence type="ECO:0000256" key="14">
    <source>
        <dbReference type="ARBA" id="ARBA00023075"/>
    </source>
</evidence>
<evidence type="ECO:0000256" key="18">
    <source>
        <dbReference type="ARBA" id="ARBA00049551"/>
    </source>
</evidence>